<proteinExistence type="inferred from homology"/>
<dbReference type="FunFam" id="3.30.70.250:FF:000001">
    <property type="entry name" value="Malonyl CoA-acyl carrier protein transacylase"/>
    <property type="match status" value="1"/>
</dbReference>
<evidence type="ECO:0000256" key="3">
    <source>
        <dbReference type="ARBA" id="ARBA00022679"/>
    </source>
</evidence>
<dbReference type="SUPFAM" id="SSF52151">
    <property type="entry name" value="FabD/lysophospholipase-like"/>
    <property type="match status" value="1"/>
</dbReference>
<evidence type="ECO:0000256" key="1">
    <source>
        <dbReference type="ARBA" id="ARBA00013258"/>
    </source>
</evidence>
<evidence type="ECO:0000256" key="7">
    <source>
        <dbReference type="PIRSR" id="PIRSR000446-1"/>
    </source>
</evidence>
<dbReference type="PIRSF" id="PIRSF000446">
    <property type="entry name" value="Mct"/>
    <property type="match status" value="1"/>
</dbReference>
<keyword evidence="10" id="KW-1185">Reference proteome</keyword>
<sequence length="323" mass="33646">MAVRAFVFPGQGSQSVGMGLALYEAFGVAREVFQEVDDALSFKLSEIIFRGEPAILTSTENAQPALMAVSMATLRVLEHEGGFKIQDRAALVAGHSLGEYSALAAAGSFGVAQAARLLRLRGQAMQRAVPAGEGGMAALMGVDLDQAQDICDAAAVVQVEGQADRHEVIEVANDNGGGQVVISGVMSAIERAVLISRERKVKRAVVLPVSAPFHCSLMKPAADEMAEALASAEIAAPVVPLVANVTAAKVTSPDEIRSLLVRQVTGSVLWRETILAMAAMGIDTVVELGSGKVLSGLVRRIDGDIATASAGTPDEIEALLKTF</sequence>
<dbReference type="AlphaFoldDB" id="A0AA35UH64"/>
<accession>A0AA35UH64</accession>
<evidence type="ECO:0000313" key="10">
    <source>
        <dbReference type="Proteomes" id="UP001176960"/>
    </source>
</evidence>
<dbReference type="PANTHER" id="PTHR42681">
    <property type="entry name" value="MALONYL-COA-ACYL CARRIER PROTEIN TRANSACYLASE, MITOCHONDRIAL"/>
    <property type="match status" value="1"/>
</dbReference>
<dbReference type="PANTHER" id="PTHR42681:SF1">
    <property type="entry name" value="MALONYL-COA-ACYL CARRIER PROTEIN TRANSACYLASE, MITOCHONDRIAL"/>
    <property type="match status" value="1"/>
</dbReference>
<comment type="catalytic activity">
    <reaction evidence="5 6">
        <text>holo-[ACP] + malonyl-CoA = malonyl-[ACP] + CoA</text>
        <dbReference type="Rhea" id="RHEA:41792"/>
        <dbReference type="Rhea" id="RHEA-COMP:9623"/>
        <dbReference type="Rhea" id="RHEA-COMP:9685"/>
        <dbReference type="ChEBI" id="CHEBI:57287"/>
        <dbReference type="ChEBI" id="CHEBI:57384"/>
        <dbReference type="ChEBI" id="CHEBI:64479"/>
        <dbReference type="ChEBI" id="CHEBI:78449"/>
        <dbReference type="EC" id="2.3.1.39"/>
    </reaction>
</comment>
<dbReference type="RefSeq" id="WP_289843478.1">
    <property type="nucleotide sequence ID" value="NZ_CATKSH010000003.1"/>
</dbReference>
<keyword evidence="3 6" id="KW-0808">Transferase</keyword>
<protein>
    <recommendedName>
        <fullName evidence="2 6">Malonyl CoA-acyl carrier protein transacylase</fullName>
        <ecNumber evidence="1 6">2.3.1.39</ecNumber>
    </recommendedName>
</protein>
<name>A0AA35UH64_9PROT</name>
<dbReference type="GO" id="GO:0004314">
    <property type="term" value="F:[acyl-carrier-protein] S-malonyltransferase activity"/>
    <property type="evidence" value="ECO:0007669"/>
    <property type="project" value="UniProtKB-EC"/>
</dbReference>
<dbReference type="InterPro" id="IPR016035">
    <property type="entry name" value="Acyl_Trfase/lysoPLipase"/>
</dbReference>
<evidence type="ECO:0000256" key="2">
    <source>
        <dbReference type="ARBA" id="ARBA00018953"/>
    </source>
</evidence>
<dbReference type="GO" id="GO:0006633">
    <property type="term" value="P:fatty acid biosynthetic process"/>
    <property type="evidence" value="ECO:0007669"/>
    <property type="project" value="TreeGrafter"/>
</dbReference>
<evidence type="ECO:0000256" key="6">
    <source>
        <dbReference type="PIRNR" id="PIRNR000446"/>
    </source>
</evidence>
<dbReference type="EC" id="2.3.1.39" evidence="1 6"/>
<evidence type="ECO:0000313" key="9">
    <source>
        <dbReference type="EMBL" id="CAI9119964.1"/>
    </source>
</evidence>
<comment type="similarity">
    <text evidence="6">Belongs to the fabD family.</text>
</comment>
<dbReference type="SUPFAM" id="SSF55048">
    <property type="entry name" value="Probable ACP-binding domain of malonyl-CoA ACP transacylase"/>
    <property type="match status" value="1"/>
</dbReference>
<reference evidence="9" key="1">
    <citation type="submission" date="2023-03" db="EMBL/GenBank/DDBJ databases">
        <authorList>
            <person name="Cleenwerck I."/>
        </authorList>
    </citation>
    <scope>NUCLEOTIDE SEQUENCE</scope>
    <source>
        <strain evidence="9">LMG 32879</strain>
    </source>
</reference>
<dbReference type="Gene3D" id="3.30.70.250">
    <property type="entry name" value="Malonyl-CoA ACP transacylase, ACP-binding"/>
    <property type="match status" value="1"/>
</dbReference>
<dbReference type="InterPro" id="IPR050858">
    <property type="entry name" value="Mal-CoA-ACP_Trans/PKS_FabD"/>
</dbReference>
<feature type="domain" description="Malonyl-CoA:ACP transacylase (MAT)" evidence="8">
    <location>
        <begin position="7"/>
        <end position="315"/>
    </location>
</feature>
<organism evidence="9 10">
    <name type="scientific">Brytella acorum</name>
    <dbReference type="NCBI Taxonomy" id="2959299"/>
    <lineage>
        <taxon>Bacteria</taxon>
        <taxon>Pseudomonadati</taxon>
        <taxon>Pseudomonadota</taxon>
        <taxon>Alphaproteobacteria</taxon>
        <taxon>Acetobacterales</taxon>
        <taxon>Acetobacteraceae</taxon>
        <taxon>Brytella</taxon>
    </lineage>
</organism>
<dbReference type="GO" id="GO:0005829">
    <property type="term" value="C:cytosol"/>
    <property type="evidence" value="ECO:0007669"/>
    <property type="project" value="TreeGrafter"/>
</dbReference>
<evidence type="ECO:0000259" key="8">
    <source>
        <dbReference type="SMART" id="SM00827"/>
    </source>
</evidence>
<evidence type="ECO:0000256" key="5">
    <source>
        <dbReference type="ARBA" id="ARBA00048462"/>
    </source>
</evidence>
<dbReference type="Gene3D" id="3.40.366.10">
    <property type="entry name" value="Malonyl-Coenzyme A Acyl Carrier Protein, domain 2"/>
    <property type="match status" value="1"/>
</dbReference>
<dbReference type="EMBL" id="CATKSH010000003">
    <property type="protein sequence ID" value="CAI9119964.1"/>
    <property type="molecule type" value="Genomic_DNA"/>
</dbReference>
<dbReference type="InterPro" id="IPR001227">
    <property type="entry name" value="Ac_transferase_dom_sf"/>
</dbReference>
<feature type="active site" evidence="7">
    <location>
        <position position="214"/>
    </location>
</feature>
<dbReference type="InterPro" id="IPR004410">
    <property type="entry name" value="Malonyl_CoA-ACP_transAc_FabD"/>
</dbReference>
<gene>
    <name evidence="9" type="primary">fabD</name>
    <name evidence="9" type="ORF">LMG32879_000790</name>
</gene>
<feature type="active site" evidence="7">
    <location>
        <position position="96"/>
    </location>
</feature>
<comment type="caution">
    <text evidence="9">The sequence shown here is derived from an EMBL/GenBank/DDBJ whole genome shotgun (WGS) entry which is preliminary data.</text>
</comment>
<dbReference type="Pfam" id="PF00698">
    <property type="entry name" value="Acyl_transf_1"/>
    <property type="match status" value="1"/>
</dbReference>
<dbReference type="Proteomes" id="UP001176960">
    <property type="component" value="Unassembled WGS sequence"/>
</dbReference>
<dbReference type="InterPro" id="IPR014043">
    <property type="entry name" value="Acyl_transferase_dom"/>
</dbReference>
<dbReference type="NCBIfam" id="TIGR00128">
    <property type="entry name" value="fabD"/>
    <property type="match status" value="1"/>
</dbReference>
<evidence type="ECO:0000256" key="4">
    <source>
        <dbReference type="ARBA" id="ARBA00023315"/>
    </source>
</evidence>
<dbReference type="SMART" id="SM00827">
    <property type="entry name" value="PKS_AT"/>
    <property type="match status" value="1"/>
</dbReference>
<dbReference type="InterPro" id="IPR024925">
    <property type="entry name" value="Malonyl_CoA-ACP_transAc"/>
</dbReference>
<keyword evidence="4 6" id="KW-0012">Acyltransferase</keyword>
<dbReference type="InterPro" id="IPR016036">
    <property type="entry name" value="Malonyl_transacylase_ACP-bd"/>
</dbReference>